<evidence type="ECO:0000256" key="4">
    <source>
        <dbReference type="PIRSR" id="PIRSR000303-1"/>
    </source>
</evidence>
<dbReference type="Proteomes" id="UP000053780">
    <property type="component" value="Unassembled WGS sequence"/>
</dbReference>
<dbReference type="GO" id="GO:0004601">
    <property type="term" value="F:peroxidase activity"/>
    <property type="evidence" value="ECO:0007669"/>
    <property type="project" value="UniProtKB-KW"/>
</dbReference>
<dbReference type="Pfam" id="PF00255">
    <property type="entry name" value="GSHPx"/>
    <property type="match status" value="1"/>
</dbReference>
<evidence type="ECO:0000256" key="5">
    <source>
        <dbReference type="RuleBase" id="RU000499"/>
    </source>
</evidence>
<dbReference type="PANTHER" id="PTHR11592:SF78">
    <property type="entry name" value="GLUTATHIONE PEROXIDASE"/>
    <property type="match status" value="1"/>
</dbReference>
<dbReference type="OrthoDB" id="446890at2759"/>
<feature type="active site" evidence="4">
    <location>
        <position position="43"/>
    </location>
</feature>
<dbReference type="PIRSF" id="PIRSF000303">
    <property type="entry name" value="Glutathion_perox"/>
    <property type="match status" value="1"/>
</dbReference>
<evidence type="ECO:0000256" key="1">
    <source>
        <dbReference type="ARBA" id="ARBA00006926"/>
    </source>
</evidence>
<keyword evidence="3 5" id="KW-0560">Oxidoreductase</keyword>
<reference evidence="6 7" key="1">
    <citation type="journal article" date="2013" name="BMC Genomics">
        <title>Genome sequencing and comparative genomics of honey bee microsporidia, Nosema apis reveal novel insights into host-parasite interactions.</title>
        <authorList>
            <person name="Chen Yp."/>
            <person name="Pettis J.S."/>
            <person name="Zhao Y."/>
            <person name="Liu X."/>
            <person name="Tallon L.J."/>
            <person name="Sadzewicz L.D."/>
            <person name="Li R."/>
            <person name="Zheng H."/>
            <person name="Huang S."/>
            <person name="Zhang X."/>
            <person name="Hamilton M.C."/>
            <person name="Pernal S.F."/>
            <person name="Melathopoulos A.P."/>
            <person name="Yan X."/>
            <person name="Evans J.D."/>
        </authorList>
    </citation>
    <scope>NUCLEOTIDE SEQUENCE [LARGE SCALE GENOMIC DNA]</scope>
    <source>
        <strain evidence="6 7">BRL 01</strain>
    </source>
</reference>
<dbReference type="InterPro" id="IPR036249">
    <property type="entry name" value="Thioredoxin-like_sf"/>
</dbReference>
<dbReference type="EMBL" id="KE647341">
    <property type="protein sequence ID" value="EQB59986.1"/>
    <property type="molecule type" value="Genomic_DNA"/>
</dbReference>
<dbReference type="PROSITE" id="PS51355">
    <property type="entry name" value="GLUTATHIONE_PEROXID_3"/>
    <property type="match status" value="1"/>
</dbReference>
<organism evidence="6 7">
    <name type="scientific">Vairimorpha apis BRL 01</name>
    <dbReference type="NCBI Taxonomy" id="1037528"/>
    <lineage>
        <taxon>Eukaryota</taxon>
        <taxon>Fungi</taxon>
        <taxon>Fungi incertae sedis</taxon>
        <taxon>Microsporidia</taxon>
        <taxon>Nosematidae</taxon>
        <taxon>Vairimorpha</taxon>
    </lineage>
</organism>
<dbReference type="Gene3D" id="3.40.30.10">
    <property type="entry name" value="Glutaredoxin"/>
    <property type="match status" value="1"/>
</dbReference>
<evidence type="ECO:0000256" key="2">
    <source>
        <dbReference type="ARBA" id="ARBA00022559"/>
    </source>
</evidence>
<keyword evidence="7" id="KW-1185">Reference proteome</keyword>
<dbReference type="HOGENOM" id="CLU_029507_0_1_1"/>
<dbReference type="SUPFAM" id="SSF52833">
    <property type="entry name" value="Thioredoxin-like"/>
    <property type="match status" value="1"/>
</dbReference>
<accession>T0M9D9</accession>
<dbReference type="PANTHER" id="PTHR11592">
    <property type="entry name" value="GLUTATHIONE PEROXIDASE"/>
    <property type="match status" value="1"/>
</dbReference>
<keyword evidence="2 5" id="KW-0575">Peroxidase</keyword>
<evidence type="ECO:0000256" key="3">
    <source>
        <dbReference type="ARBA" id="ARBA00023002"/>
    </source>
</evidence>
<name>T0M9D9_9MICR</name>
<dbReference type="AlphaFoldDB" id="T0M9D9"/>
<evidence type="ECO:0000313" key="6">
    <source>
        <dbReference type="EMBL" id="EQB59986.1"/>
    </source>
</evidence>
<evidence type="ECO:0000313" key="7">
    <source>
        <dbReference type="Proteomes" id="UP000053780"/>
    </source>
</evidence>
<dbReference type="InterPro" id="IPR000889">
    <property type="entry name" value="Glutathione_peroxidase"/>
</dbReference>
<dbReference type="PRINTS" id="PR01011">
    <property type="entry name" value="GLUTPROXDASE"/>
</dbReference>
<dbReference type="GO" id="GO:0006979">
    <property type="term" value="P:response to oxidative stress"/>
    <property type="evidence" value="ECO:0007669"/>
    <property type="project" value="InterPro"/>
</dbReference>
<protein>
    <recommendedName>
        <fullName evidence="5">Glutathione peroxidase</fullName>
    </recommendedName>
</protein>
<proteinExistence type="inferred from homology"/>
<dbReference type="VEuPathDB" id="MicrosporidiaDB:NAPIS_ORF02434"/>
<sequence>MSERSRESKEFYSLKALDYKDIEISFNTFKNNVIIITNMSTCCGLTKSNLNVLSDIQTLYRDYGLKVLIFPSLQYIKDDEVDALRKMYDIITEYSDEFIIFSDVNIYGKNVHPVFKHLIKWSKGLCGSFMKWDFPKFIINDKGNLVKVYEPGDRFEVNNPIIKKLLKNKKCVKRQLKIVRYERNPYDIEDSEEEIYY</sequence>
<comment type="similarity">
    <text evidence="1 5">Belongs to the glutathione peroxidase family.</text>
</comment>
<gene>
    <name evidence="6" type="ORF">NAPIS_ORF02434</name>
</gene>